<proteinExistence type="predicted"/>
<accession>A0A090RWG9</accession>
<keyword evidence="2" id="KW-1185">Reference proteome</keyword>
<gene>
    <name evidence="1" type="ORF">JCM19235_1962</name>
</gene>
<dbReference type="EMBL" id="BBMR01000003">
    <property type="protein sequence ID" value="GAL18539.1"/>
    <property type="molecule type" value="Genomic_DNA"/>
</dbReference>
<organism evidence="1 2">
    <name type="scientific">Vibrio maritimus</name>
    <dbReference type="NCBI Taxonomy" id="990268"/>
    <lineage>
        <taxon>Bacteria</taxon>
        <taxon>Pseudomonadati</taxon>
        <taxon>Pseudomonadota</taxon>
        <taxon>Gammaproteobacteria</taxon>
        <taxon>Vibrionales</taxon>
        <taxon>Vibrionaceae</taxon>
        <taxon>Vibrio</taxon>
    </lineage>
</organism>
<evidence type="ECO:0000313" key="1">
    <source>
        <dbReference type="EMBL" id="GAL18539.1"/>
    </source>
</evidence>
<sequence>MPVAVAAVSAAFTAIGGWATVSAIASIAMAGYATYQAKKFAQGSAQKSQRDYQTTLKQSIAPVRRVYGRSAGGGVLNWVEEEQTTRDNQRIKVCVVTAGHEIDGLETIWFGDDVAYSTTRGISSKLISTQGEGYGDYSTLTRISDTVFVINDYKSWKLFKNGFVGVTLMVKANQSSEFVGYTIQSVAQETTGSGNTLRTVGTRVTVSGTLPTSLGVAKVGRQVFTHQEANNPQVIGDVPSLLTSSGQWTDDMIGKGLHYVAFQLTYDNSVFPQGLPTFKFERRGCKLYDPRKDSTRGGSGSHRLDNPSTWEWSENAALVILDLHTQVYDYTADEIDFAAFMSAATQCEFTTPVDGEVHRFAINGEFDLDEGYSEVVASMLAACHGSKTMVAGKLGIRVGQYQGVPTNTITDSQIISDVSIQPEVSYQDRVNNVTVVYKDPAQQYTETDADPAKDDSIIEQDGALLTQSLDVSKWVSSKRQAEYLAWIHFRKARDRRGVNLSTNLSMLPAVAGSVVDLSFSTLNIAGDFLVQEWSFGIQDGITLDLIKEDESYYDPNPQYVPPTHVIYDREQSAVPKVTGLTYTESPERENQGTLTWNEVEEHSYRVEIYRNDTILFAQSTSNPSYVVTGLQNVPHAVRVYCVNSIGQTGDETYLSFTPTEPPKQFYTWIAYADNASGGGISTSPTNKSYIGHAYNRLTPTIDISDPSVYTWALYKGADGSDGRDGSNGSDGADGKTWAYYDSWDSAAIPNPSQANLNSWFQSVTGRARLDSDVLFCRDLTPPNPPVTGYVEVKAFQFKGSWVQFVSVINGNQIVNGSLLGINISSKTTVTAGSGSKTAGMNGMIPTGLY</sequence>
<dbReference type="STRING" id="990268.JCM19235_1962"/>
<comment type="caution">
    <text evidence="1">The sequence shown here is derived from an EMBL/GenBank/DDBJ whole genome shotgun (WGS) entry which is preliminary data.</text>
</comment>
<reference evidence="1 2" key="2">
    <citation type="submission" date="2014-09" db="EMBL/GenBank/DDBJ databases">
        <authorList>
            <consortium name="NBRP consortium"/>
            <person name="Sawabe T."/>
            <person name="Meirelles P."/>
            <person name="Nakanishi M."/>
            <person name="Sayaka M."/>
            <person name="Hattori M."/>
            <person name="Ohkuma M."/>
        </authorList>
    </citation>
    <scope>NUCLEOTIDE SEQUENCE [LARGE SCALE GENOMIC DNA]</scope>
    <source>
        <strain evidence="2">JCM19235</strain>
    </source>
</reference>
<dbReference type="Proteomes" id="UP000029228">
    <property type="component" value="Unassembled WGS sequence"/>
</dbReference>
<reference evidence="1 2" key="1">
    <citation type="submission" date="2014-09" db="EMBL/GenBank/DDBJ databases">
        <title>Vibrio maritimus JCM 19235. (C45) whole genome shotgun sequence.</title>
        <authorList>
            <person name="Sawabe T."/>
            <person name="Meirelles P."/>
            <person name="Nakanishi M."/>
            <person name="Sayaka M."/>
            <person name="Hattori M."/>
            <person name="Ohkuma M."/>
        </authorList>
    </citation>
    <scope>NUCLEOTIDE SEQUENCE [LARGE SCALE GENOMIC DNA]</scope>
    <source>
        <strain evidence="2">JCM19235</strain>
    </source>
</reference>
<name>A0A090RWG9_9VIBR</name>
<dbReference type="OrthoDB" id="5871932at2"/>
<protein>
    <submittedName>
        <fullName evidence="1">Phage tail fiber protein</fullName>
    </submittedName>
</protein>
<evidence type="ECO:0000313" key="2">
    <source>
        <dbReference type="Proteomes" id="UP000029228"/>
    </source>
</evidence>
<dbReference type="AlphaFoldDB" id="A0A090RWG9"/>